<protein>
    <recommendedName>
        <fullName evidence="2">Lantibiotic</fullName>
    </recommendedName>
</protein>
<sequence length="66" mass="6781">MSPKVLDTTAQENESDVKPAGRSLRIELLSSAEETHLVKSCGGCGCGIACACLPCEVSPSEPDTTG</sequence>
<proteinExistence type="predicted"/>
<dbReference type="AlphaFoldDB" id="A0AB33K982"/>
<evidence type="ECO:0000313" key="1">
    <source>
        <dbReference type="EMBL" id="BFP51287.1"/>
    </source>
</evidence>
<evidence type="ECO:0008006" key="2">
    <source>
        <dbReference type="Google" id="ProtNLM"/>
    </source>
</evidence>
<accession>A0AB33K982</accession>
<organism evidence="1">
    <name type="scientific">Streptomyces sp. CMC78</name>
    <dbReference type="NCBI Taxonomy" id="3231512"/>
    <lineage>
        <taxon>Bacteria</taxon>
        <taxon>Bacillati</taxon>
        <taxon>Actinomycetota</taxon>
        <taxon>Actinomycetes</taxon>
        <taxon>Kitasatosporales</taxon>
        <taxon>Streptomycetaceae</taxon>
        <taxon>Streptomyces</taxon>
    </lineage>
</organism>
<dbReference type="RefSeq" id="WP_319597709.1">
    <property type="nucleotide sequence ID" value="NZ_AP035884.1"/>
</dbReference>
<gene>
    <name evidence="1" type="ORF">SCMC78_10940</name>
</gene>
<reference evidence="1" key="1">
    <citation type="submission" date="2024-07" db="EMBL/GenBank/DDBJ databases">
        <title>Complete genome sequences of cellulolytic bacteria, Kitasatospora sp. CMC57 and Streptomyces sp. CMC78, isolated from Japanese agricultural soil.</title>
        <authorList>
            <person name="Hashimoto T."/>
            <person name="Ito M."/>
            <person name="Iwamoto M."/>
            <person name="Fukahori D."/>
            <person name="Shoda T."/>
            <person name="Sakoda M."/>
            <person name="Morohoshi T."/>
            <person name="Mitsuboshi M."/>
            <person name="Nishizawa T."/>
        </authorList>
    </citation>
    <scope>NUCLEOTIDE SEQUENCE</scope>
    <source>
        <strain evidence="1">CMC78</strain>
    </source>
</reference>
<dbReference type="EMBL" id="AP035884">
    <property type="protein sequence ID" value="BFP51287.1"/>
    <property type="molecule type" value="Genomic_DNA"/>
</dbReference>
<name>A0AB33K982_9ACTN</name>
<dbReference type="KEGG" id="stcm:SCMC78_10940"/>